<name>A0A927CIT2_9BACL</name>
<feature type="signal peptide" evidence="1">
    <location>
        <begin position="1"/>
        <end position="20"/>
    </location>
</feature>
<dbReference type="SUPFAM" id="SSF53850">
    <property type="entry name" value="Periplasmic binding protein-like II"/>
    <property type="match status" value="1"/>
</dbReference>
<proteinExistence type="predicted"/>
<dbReference type="AlphaFoldDB" id="A0A927CIT2"/>
<dbReference type="PANTHER" id="PTHR43649">
    <property type="entry name" value="ARABINOSE-BINDING PROTEIN-RELATED"/>
    <property type="match status" value="1"/>
</dbReference>
<dbReference type="RefSeq" id="WP_190932103.1">
    <property type="nucleotide sequence ID" value="NZ_JACXJA010000060.1"/>
</dbReference>
<keyword evidence="3" id="KW-1185">Reference proteome</keyword>
<sequence>MKTVKKSVSLLVLSSLVFTAACSSKTGGPDSGKDTKPVNLGKYEEPVTMNIGYVMNQDSKWPSGSNDSFTDNRYTRWFEENLNIKFNYAFQIPGGGYEQKVNLLISGNDIPDFMRVNEAQFKLLAESDMLEDLTNVYESYASPLLKEVIGGFGNQLTNRVSSNGKLLGIPSTIPAHDSDPVVWIRKDWLDKVGINLPLGITIDDVEKVAKAFIEQDPDQNGVKDTYGIISTSNFVTNSTGNNSLDAYFTSLRAYPKFWTKDKNGDIVYGSTTSETKQALGKMREWYAAGLIDKEFGTIKPDQFAKGNSAGKAGISTGATWSPMSALADSVKNDPKAEWKAHMILSQDGNYYPRQPDPLGTIYVVKKGAKHPEALLKMINVAAEIDNNRPNSPQLYADSPGTNWNVRPMQATYRLKTTLKDRFQRFQDTAAGKLKKADLPPADVSIFDNYSKGWDAIKSVPQDWAYTAYQFLGGQIVLDPRNKEVYSQFYGSTKTMELKWANLTKLENEAFAQIITGNKPLEYFDTFVSEWNKQGGDEITQEVRKAAKGSGT</sequence>
<dbReference type="PROSITE" id="PS51257">
    <property type="entry name" value="PROKAR_LIPOPROTEIN"/>
    <property type="match status" value="1"/>
</dbReference>
<dbReference type="Gene3D" id="3.40.190.10">
    <property type="entry name" value="Periplasmic binding protein-like II"/>
    <property type="match status" value="3"/>
</dbReference>
<accession>A0A927CIT2</accession>
<dbReference type="PANTHER" id="PTHR43649:SF12">
    <property type="entry name" value="DIACETYLCHITOBIOSE BINDING PROTEIN DASA"/>
    <property type="match status" value="1"/>
</dbReference>
<feature type="chain" id="PRO_5038469219" evidence="1">
    <location>
        <begin position="21"/>
        <end position="551"/>
    </location>
</feature>
<protein>
    <submittedName>
        <fullName evidence="2">Extracellular solute-binding protein</fullName>
    </submittedName>
</protein>
<gene>
    <name evidence="2" type="ORF">IDH45_31395</name>
</gene>
<evidence type="ECO:0000313" key="2">
    <source>
        <dbReference type="EMBL" id="MBD2866485.1"/>
    </source>
</evidence>
<dbReference type="Proteomes" id="UP000639396">
    <property type="component" value="Unassembled WGS sequence"/>
</dbReference>
<evidence type="ECO:0000256" key="1">
    <source>
        <dbReference type="SAM" id="SignalP"/>
    </source>
</evidence>
<keyword evidence="1" id="KW-0732">Signal</keyword>
<comment type="caution">
    <text evidence="2">The sequence shown here is derived from an EMBL/GenBank/DDBJ whole genome shotgun (WGS) entry which is preliminary data.</text>
</comment>
<reference evidence="2" key="1">
    <citation type="submission" date="2020-09" db="EMBL/GenBank/DDBJ databases">
        <title>A novel bacterium of genus Paenibacillus, isolated from South China Sea.</title>
        <authorList>
            <person name="Huang H."/>
            <person name="Mo K."/>
            <person name="Hu Y."/>
        </authorList>
    </citation>
    <scope>NUCLEOTIDE SEQUENCE</scope>
    <source>
        <strain evidence="2">IB182363</strain>
    </source>
</reference>
<dbReference type="EMBL" id="JACXJA010000060">
    <property type="protein sequence ID" value="MBD2866485.1"/>
    <property type="molecule type" value="Genomic_DNA"/>
</dbReference>
<evidence type="ECO:0000313" key="3">
    <source>
        <dbReference type="Proteomes" id="UP000639396"/>
    </source>
</evidence>
<organism evidence="2 3">
    <name type="scientific">Paenibacillus oceani</name>
    <dbReference type="NCBI Taxonomy" id="2772510"/>
    <lineage>
        <taxon>Bacteria</taxon>
        <taxon>Bacillati</taxon>
        <taxon>Bacillota</taxon>
        <taxon>Bacilli</taxon>
        <taxon>Bacillales</taxon>
        <taxon>Paenibacillaceae</taxon>
        <taxon>Paenibacillus</taxon>
    </lineage>
</organism>
<dbReference type="CDD" id="cd13580">
    <property type="entry name" value="PBP2_AlgQ_like_1"/>
    <property type="match status" value="1"/>
</dbReference>
<dbReference type="InterPro" id="IPR050490">
    <property type="entry name" value="Bact_solute-bd_prot1"/>
</dbReference>